<protein>
    <recommendedName>
        <fullName evidence="1">HipA-like kinase domain-containing protein</fullName>
    </recommendedName>
</protein>
<gene>
    <name evidence="2" type="ORF">H0S70_11145</name>
</gene>
<sequence length="276" mass="31912">MIPTLTATYFIRQIPTDGHSPLLITADDQENYYVKYLNSIKIEEFAMLVYEMIAVKLLKELNLPCAEQALIHIPPSLIPKEVSYSRKWKSDAIAWGSKEIENAVLVSELNSFRNKNIFNQIQNAHDIIRIALFDLWVDNNDRKQTNYNLIIKQNNSRIKFVPIDHGAIFGGFNRISVFNETNICSANNKLISSDLFRDIVSRIPLEKQLQVSKEFLNLLSQIQIKEVLNDVFQNIPASWKINETLKDRIEKFLLSDLRKHSMSNIINSKLPLKPKK</sequence>
<accession>A0A7H1DV98</accession>
<evidence type="ECO:0000313" key="3">
    <source>
        <dbReference type="Proteomes" id="UP000516438"/>
    </source>
</evidence>
<evidence type="ECO:0000259" key="1">
    <source>
        <dbReference type="Pfam" id="PF20613"/>
    </source>
</evidence>
<dbReference type="Pfam" id="PF20613">
    <property type="entry name" value="HipA_2"/>
    <property type="match status" value="1"/>
</dbReference>
<reference evidence="2 3" key="1">
    <citation type="submission" date="2020-07" db="EMBL/GenBank/DDBJ databases">
        <title>Complete genome and description of Chryseobacterium manosquense strain Marseille-Q2069 sp. nov.</title>
        <authorList>
            <person name="Boxberger M."/>
        </authorList>
    </citation>
    <scope>NUCLEOTIDE SEQUENCE [LARGE SCALE GENOMIC DNA]</scope>
    <source>
        <strain evidence="2 3">Marseille-Q2069</strain>
    </source>
</reference>
<feature type="domain" description="HipA-like kinase" evidence="1">
    <location>
        <begin position="19"/>
        <end position="256"/>
    </location>
</feature>
<dbReference type="InterPro" id="IPR046748">
    <property type="entry name" value="HipA_2"/>
</dbReference>
<evidence type="ECO:0000313" key="2">
    <source>
        <dbReference type="EMBL" id="QNS40906.1"/>
    </source>
</evidence>
<dbReference type="EMBL" id="CP060203">
    <property type="protein sequence ID" value="QNS40906.1"/>
    <property type="molecule type" value="Genomic_DNA"/>
</dbReference>
<proteinExistence type="predicted"/>
<dbReference type="Gene3D" id="1.10.1070.20">
    <property type="match status" value="1"/>
</dbReference>
<dbReference type="Proteomes" id="UP000516438">
    <property type="component" value="Chromosome"/>
</dbReference>
<organism evidence="2 3">
    <name type="scientific">Chryseobacterium manosquense</name>
    <dbReference type="NCBI Taxonomy" id="2754694"/>
    <lineage>
        <taxon>Bacteria</taxon>
        <taxon>Pseudomonadati</taxon>
        <taxon>Bacteroidota</taxon>
        <taxon>Flavobacteriia</taxon>
        <taxon>Flavobacteriales</taxon>
        <taxon>Weeksellaceae</taxon>
        <taxon>Chryseobacterium group</taxon>
        <taxon>Chryseobacterium</taxon>
    </lineage>
</organism>
<dbReference type="KEGG" id="cmaq:H0S70_11145"/>
<dbReference type="AlphaFoldDB" id="A0A7H1DV98"/>
<keyword evidence="3" id="KW-1185">Reference proteome</keyword>
<dbReference type="RefSeq" id="WP_188320851.1">
    <property type="nucleotide sequence ID" value="NZ_CP060203.1"/>
</dbReference>
<name>A0A7H1DV98_9FLAO</name>